<protein>
    <submittedName>
        <fullName evidence="1">Uncharacterized protein</fullName>
    </submittedName>
</protein>
<organism evidence="1 2">
    <name type="scientific">Jiulongibacter sediminis</name>
    <dbReference type="NCBI Taxonomy" id="1605367"/>
    <lineage>
        <taxon>Bacteria</taxon>
        <taxon>Pseudomonadati</taxon>
        <taxon>Bacteroidota</taxon>
        <taxon>Cytophagia</taxon>
        <taxon>Cytophagales</taxon>
        <taxon>Leadbetterellaceae</taxon>
        <taxon>Jiulongibacter</taxon>
    </lineage>
</organism>
<dbReference type="Proteomes" id="UP000050454">
    <property type="component" value="Unassembled WGS sequence"/>
</dbReference>
<comment type="caution">
    <text evidence="1">The sequence shown here is derived from an EMBL/GenBank/DDBJ whole genome shotgun (WGS) entry which is preliminary data.</text>
</comment>
<sequence length="430" mass="45640">MEPENYLIVMKKSFKLLASAIVLSVIACNKSNDPNPQANALNIEYQSDAIVLEEGSNPVIAIDTASQVYTFQGDAFSKEPEAGETILVPGEYMRKVVSVSKSGGNYEIKTADAALTDVIKDGELNWEITPEWDQASAIVIDGQYEVPIANLRRRGPIEVQYSSGGIDHLIQIEPQLEGDKINACKFTFKMAKKVGGSATAAFTAEGTVKLPTQQTQIGISSGELKTFKSENKGITADLKLSLSAAGTKSGSHSLKLPGVALKIPIRFIPTPSGPVPLPIPVSIDIGIQFVTQLTMPDVNSSATASSNIALSADAGFEYKGSSVSTSGSIGNDKFTDGTFDSGAFIGSPVDIQFGVAFPRVGLNIAGQEVAYIHTGFTTGSSLQWGPVCKKGYVKMVVEGGYELKVLGQTLAAQKETFAERNKEVKQDGCP</sequence>
<gene>
    <name evidence="1" type="ORF">AFM12_03630</name>
</gene>
<accession>A0A0P7BXW3</accession>
<reference evidence="1 2" key="1">
    <citation type="submission" date="2015-07" db="EMBL/GenBank/DDBJ databases">
        <title>The draft genome sequence of Leadbetterella sp. JN14-9.</title>
        <authorList>
            <person name="Liu Y."/>
            <person name="Du J."/>
            <person name="Shao Z."/>
        </authorList>
    </citation>
    <scope>NUCLEOTIDE SEQUENCE [LARGE SCALE GENOMIC DNA]</scope>
    <source>
        <strain evidence="1 2">JN14-9</strain>
    </source>
</reference>
<evidence type="ECO:0000313" key="2">
    <source>
        <dbReference type="Proteomes" id="UP000050454"/>
    </source>
</evidence>
<dbReference type="EMBL" id="LGTQ01000005">
    <property type="protein sequence ID" value="KPM49690.1"/>
    <property type="molecule type" value="Genomic_DNA"/>
</dbReference>
<dbReference type="AlphaFoldDB" id="A0A0P7BXW3"/>
<evidence type="ECO:0000313" key="1">
    <source>
        <dbReference type="EMBL" id="KPM49690.1"/>
    </source>
</evidence>
<name>A0A0P7BXW3_9BACT</name>
<dbReference type="STRING" id="1605367.AFM12_03630"/>
<keyword evidence="2" id="KW-1185">Reference proteome</keyword>
<proteinExistence type="predicted"/>